<evidence type="ECO:0000313" key="1">
    <source>
        <dbReference type="EMBL" id="KAA2218263.1"/>
    </source>
</evidence>
<comment type="caution">
    <text evidence="1">The sequence shown here is derived from an EMBL/GenBank/DDBJ whole genome shotgun (WGS) entry which is preliminary data.</text>
</comment>
<dbReference type="Proteomes" id="UP000323188">
    <property type="component" value="Unassembled WGS sequence"/>
</dbReference>
<gene>
    <name evidence="1" type="ORF">F0361_01185</name>
</gene>
<dbReference type="RefSeq" id="WP_154916883.1">
    <property type="nucleotide sequence ID" value="NZ_VUOE01000001.1"/>
</dbReference>
<dbReference type="AlphaFoldDB" id="A0A5B2TVW5"/>
<reference evidence="1 2" key="1">
    <citation type="submission" date="2019-09" db="EMBL/GenBank/DDBJ databases">
        <authorList>
            <person name="Khan S.A."/>
            <person name="Jeon C.O."/>
            <person name="Chun B.H."/>
            <person name="Jeong S.E."/>
        </authorList>
    </citation>
    <scope>NUCLEOTIDE SEQUENCE [LARGE SCALE GENOMIC DNA]</scope>
    <source>
        <strain evidence="1 2">KCTC 42508</strain>
    </source>
</reference>
<proteinExistence type="predicted"/>
<evidence type="ECO:0000313" key="2">
    <source>
        <dbReference type="Proteomes" id="UP000323188"/>
    </source>
</evidence>
<organism evidence="1 2">
    <name type="scientific">Maribacter flavus</name>
    <dbReference type="NCBI Taxonomy" id="1658664"/>
    <lineage>
        <taxon>Bacteria</taxon>
        <taxon>Pseudomonadati</taxon>
        <taxon>Bacteroidota</taxon>
        <taxon>Flavobacteriia</taxon>
        <taxon>Flavobacteriales</taxon>
        <taxon>Flavobacteriaceae</taxon>
        <taxon>Maribacter</taxon>
    </lineage>
</organism>
<name>A0A5B2TVW5_9FLAO</name>
<sequence>MCCLANEHELIPFRLRDHLVPFLFNEFKCEEAVVMPRLKTKAIKLHKTSSICRLINMVHSKYEENTHLYDYRIQFSIRIVKGGKKYDSALFKTRKDEHELLQFTEYDNNYINGFFEDIFRTAFIFYVNGSKQFTSVAIKEVINDFMDEYDLLELGFDTESLRILYYRETGKENKLTRFQHKSSNRVNNY</sequence>
<accession>A0A5B2TVW5</accession>
<dbReference type="EMBL" id="VUOE01000001">
    <property type="protein sequence ID" value="KAA2218263.1"/>
    <property type="molecule type" value="Genomic_DNA"/>
</dbReference>
<protein>
    <submittedName>
        <fullName evidence="1">Uncharacterized protein</fullName>
    </submittedName>
</protein>